<organism evidence="1 2">
    <name type="scientific">Candidatus Amulumruptor caecigallinarius</name>
    <dbReference type="NCBI Taxonomy" id="2109911"/>
    <lineage>
        <taxon>Bacteria</taxon>
        <taxon>Pseudomonadati</taxon>
        <taxon>Bacteroidota</taxon>
        <taxon>Bacteroidia</taxon>
        <taxon>Bacteroidales</taxon>
        <taxon>Muribaculaceae</taxon>
        <taxon>Candidatus Amulumruptor</taxon>
    </lineage>
</organism>
<proteinExistence type="predicted"/>
<dbReference type="AlphaFoldDB" id="A0A4Q0U9R3"/>
<protein>
    <submittedName>
        <fullName evidence="1">PDZ domain-containing protein</fullName>
    </submittedName>
</protein>
<comment type="caution">
    <text evidence="1">The sequence shown here is derived from an EMBL/GenBank/DDBJ whole genome shotgun (WGS) entry which is preliminary data.</text>
</comment>
<sequence>MKNTVCIICFLASLLSLKSAAAEDAGGGAIPFIYDSHLYLQATLNDTVPVTVIYDTGADFLYLDEDYLKLNGMHDVFGRKGKAKMGGAGNSEAKQVEIFIDPVKIHCGESEYHNKITPIIRLRDILGRHTDGLLGNTHLLNAPLEINFSKSYMRQLKTPLPANMTDGYTKLAARFEGNRIDVKAGLLIDDKNRIEGWFRMDVGCGSTIILTNETAQSLNLSNTPKAYFSTQAGGIGGGSNDVTIRAEKFCLADTLGNLVIDYSLNEKGALSSDRPYLGLIGNEIWSLYDIVIDPVGSAVWVKRNNNKGTYGRASVTHMATFDRTDICDGWIVNGLYKGGIAAQAGIEIGDIITAINGRPVKEIPWDEQRKGLGLKGQTTYTVKKADGSTATYTLLIDRQII</sequence>
<dbReference type="Pfam" id="PF17820">
    <property type="entry name" value="PDZ_6"/>
    <property type="match status" value="1"/>
</dbReference>
<dbReference type="SUPFAM" id="SSF50156">
    <property type="entry name" value="PDZ domain-like"/>
    <property type="match status" value="1"/>
</dbReference>
<dbReference type="InterPro" id="IPR036034">
    <property type="entry name" value="PDZ_sf"/>
</dbReference>
<name>A0A4Q0U9R3_9BACT</name>
<gene>
    <name evidence="1" type="ORF">K8V47_00265</name>
</gene>
<evidence type="ECO:0000313" key="2">
    <source>
        <dbReference type="Proteomes" id="UP000711407"/>
    </source>
</evidence>
<accession>A0A4Q0U9R3</accession>
<dbReference type="PROSITE" id="PS50106">
    <property type="entry name" value="PDZ"/>
    <property type="match status" value="1"/>
</dbReference>
<evidence type="ECO:0000313" key="1">
    <source>
        <dbReference type="EMBL" id="HJE38188.1"/>
    </source>
</evidence>
<dbReference type="Proteomes" id="UP000711407">
    <property type="component" value="Unassembled WGS sequence"/>
</dbReference>
<reference evidence="1" key="1">
    <citation type="journal article" date="2021" name="PeerJ">
        <title>Extensive microbial diversity within the chicken gut microbiome revealed by metagenomics and culture.</title>
        <authorList>
            <person name="Gilroy R."/>
            <person name="Ravi A."/>
            <person name="Getino M."/>
            <person name="Pursley I."/>
            <person name="Horton D.L."/>
            <person name="Alikhan N.F."/>
            <person name="Baker D."/>
            <person name="Gharbi K."/>
            <person name="Hall N."/>
            <person name="Watson M."/>
            <person name="Adriaenssens E.M."/>
            <person name="Foster-Nyarko E."/>
            <person name="Jarju S."/>
            <person name="Secka A."/>
            <person name="Antonio M."/>
            <person name="Oren A."/>
            <person name="Chaudhuri R.R."/>
            <person name="La Ragione R."/>
            <person name="Hildebrand F."/>
            <person name="Pallen M.J."/>
        </authorList>
    </citation>
    <scope>NUCLEOTIDE SEQUENCE</scope>
    <source>
        <strain evidence="1">4100</strain>
    </source>
</reference>
<dbReference type="EMBL" id="DYXT01000003">
    <property type="protein sequence ID" value="HJE38188.1"/>
    <property type="molecule type" value="Genomic_DNA"/>
</dbReference>
<dbReference type="Gene3D" id="2.30.42.10">
    <property type="match status" value="1"/>
</dbReference>
<dbReference type="InterPro" id="IPR001478">
    <property type="entry name" value="PDZ"/>
</dbReference>
<dbReference type="InterPro" id="IPR041489">
    <property type="entry name" value="PDZ_6"/>
</dbReference>
<dbReference type="Gene3D" id="2.40.70.10">
    <property type="entry name" value="Acid Proteases"/>
    <property type="match status" value="1"/>
</dbReference>
<dbReference type="InterPro" id="IPR021109">
    <property type="entry name" value="Peptidase_aspartic_dom_sf"/>
</dbReference>
<reference evidence="1" key="2">
    <citation type="submission" date="2021-09" db="EMBL/GenBank/DDBJ databases">
        <authorList>
            <person name="Gilroy R."/>
        </authorList>
    </citation>
    <scope>NUCLEOTIDE SEQUENCE</scope>
    <source>
        <strain evidence="1">4100</strain>
    </source>
</reference>
<dbReference type="SUPFAM" id="SSF50630">
    <property type="entry name" value="Acid proteases"/>
    <property type="match status" value="1"/>
</dbReference>